<feature type="domain" description="HD" evidence="1">
    <location>
        <begin position="26"/>
        <end position="129"/>
    </location>
</feature>
<dbReference type="PANTHER" id="PTHR33594">
    <property type="entry name" value="SUPERFAMILY HYDROLASE, PUTATIVE (AFU_ORTHOLOGUE AFUA_1G03035)-RELATED"/>
    <property type="match status" value="1"/>
</dbReference>
<evidence type="ECO:0000313" key="3">
    <source>
        <dbReference type="Proteomes" id="UP000295210"/>
    </source>
</evidence>
<gene>
    <name evidence="2" type="ORF">C7378_1302</name>
</gene>
<dbReference type="Proteomes" id="UP000295210">
    <property type="component" value="Unassembled WGS sequence"/>
</dbReference>
<dbReference type="OrthoDB" id="116313at2"/>
<dbReference type="CDD" id="cd00077">
    <property type="entry name" value="HDc"/>
    <property type="match status" value="1"/>
</dbReference>
<dbReference type="Pfam" id="PF01966">
    <property type="entry name" value="HD"/>
    <property type="match status" value="1"/>
</dbReference>
<reference evidence="2 3" key="1">
    <citation type="submission" date="2019-03" db="EMBL/GenBank/DDBJ databases">
        <title>Genomic Encyclopedia of Type Strains, Phase IV (KMG-IV): sequencing the most valuable type-strain genomes for metagenomic binning, comparative biology and taxonomic classification.</title>
        <authorList>
            <person name="Goeker M."/>
        </authorList>
    </citation>
    <scope>NUCLEOTIDE SEQUENCE [LARGE SCALE GENOMIC DNA]</scope>
    <source>
        <strain evidence="2 3">DSM 103428</strain>
    </source>
</reference>
<dbReference type="RefSeq" id="WP_131993596.1">
    <property type="nucleotide sequence ID" value="NZ_SMGK01000002.1"/>
</dbReference>
<dbReference type="GO" id="GO:0016787">
    <property type="term" value="F:hydrolase activity"/>
    <property type="evidence" value="ECO:0007669"/>
    <property type="project" value="UniProtKB-KW"/>
</dbReference>
<keyword evidence="3" id="KW-1185">Reference proteome</keyword>
<accession>A0A4R1LB40</accession>
<protein>
    <submittedName>
        <fullName evidence="2">Metal dependent phosphohydrolase</fullName>
    </submittedName>
</protein>
<dbReference type="Gene3D" id="1.10.3210.50">
    <property type="match status" value="1"/>
</dbReference>
<evidence type="ECO:0000259" key="1">
    <source>
        <dbReference type="Pfam" id="PF01966"/>
    </source>
</evidence>
<dbReference type="InterPro" id="IPR006674">
    <property type="entry name" value="HD_domain"/>
</dbReference>
<dbReference type="SUPFAM" id="SSF109604">
    <property type="entry name" value="HD-domain/PDEase-like"/>
    <property type="match status" value="1"/>
</dbReference>
<dbReference type="EMBL" id="SMGK01000002">
    <property type="protein sequence ID" value="TCK73689.1"/>
    <property type="molecule type" value="Genomic_DNA"/>
</dbReference>
<dbReference type="PANTHER" id="PTHR33594:SF1">
    <property type="entry name" value="HD_PDEASE DOMAIN-CONTAINING PROTEIN"/>
    <property type="match status" value="1"/>
</dbReference>
<name>A0A4R1LB40_9BACT</name>
<dbReference type="InterPro" id="IPR003607">
    <property type="entry name" value="HD/PDEase_dom"/>
</dbReference>
<dbReference type="AlphaFoldDB" id="A0A4R1LB40"/>
<organism evidence="2 3">
    <name type="scientific">Acidipila rosea</name>
    <dbReference type="NCBI Taxonomy" id="768535"/>
    <lineage>
        <taxon>Bacteria</taxon>
        <taxon>Pseudomonadati</taxon>
        <taxon>Acidobacteriota</taxon>
        <taxon>Terriglobia</taxon>
        <taxon>Terriglobales</taxon>
        <taxon>Acidobacteriaceae</taxon>
        <taxon>Acidipila</taxon>
    </lineage>
</organism>
<comment type="caution">
    <text evidence="2">The sequence shown here is derived from an EMBL/GenBank/DDBJ whole genome shotgun (WGS) entry which is preliminary data.</text>
</comment>
<sequence length="202" mass="22830">MSSATFRQQLPEYLRAQAKPVDKYGHQPRLYALTQQIGAGLSYDDDVVFAAAWLHDLGVFIGHRPEDPVELKSWNHVNYTCERAPELLKSFGFPEEKIAGVLEAIRHHQPQDDPKTMEAVILRDADILEQLGAIGILRAVAKIGRDTRYHTFSQAIDFLRSNLERLPAQIRLDSTRKLAAPRIELLSSFLTGAETESMNELH</sequence>
<evidence type="ECO:0000313" key="2">
    <source>
        <dbReference type="EMBL" id="TCK73689.1"/>
    </source>
</evidence>
<proteinExistence type="predicted"/>
<keyword evidence="2" id="KW-0378">Hydrolase</keyword>